<accession>A0A4C1XC46</accession>
<keyword evidence="2" id="KW-1185">Reference proteome</keyword>
<protein>
    <submittedName>
        <fullName evidence="1">Uncharacterized protein</fullName>
    </submittedName>
</protein>
<reference evidence="1 2" key="1">
    <citation type="journal article" date="2019" name="Commun. Biol.">
        <title>The bagworm genome reveals a unique fibroin gene that provides high tensile strength.</title>
        <authorList>
            <person name="Kono N."/>
            <person name="Nakamura H."/>
            <person name="Ohtoshi R."/>
            <person name="Tomita M."/>
            <person name="Numata K."/>
            <person name="Arakawa K."/>
        </authorList>
    </citation>
    <scope>NUCLEOTIDE SEQUENCE [LARGE SCALE GENOMIC DNA]</scope>
</reference>
<dbReference type="AlphaFoldDB" id="A0A4C1XC46"/>
<organism evidence="1 2">
    <name type="scientific">Eumeta variegata</name>
    <name type="common">Bagworm moth</name>
    <name type="synonym">Eumeta japonica</name>
    <dbReference type="NCBI Taxonomy" id="151549"/>
    <lineage>
        <taxon>Eukaryota</taxon>
        <taxon>Metazoa</taxon>
        <taxon>Ecdysozoa</taxon>
        <taxon>Arthropoda</taxon>
        <taxon>Hexapoda</taxon>
        <taxon>Insecta</taxon>
        <taxon>Pterygota</taxon>
        <taxon>Neoptera</taxon>
        <taxon>Endopterygota</taxon>
        <taxon>Lepidoptera</taxon>
        <taxon>Glossata</taxon>
        <taxon>Ditrysia</taxon>
        <taxon>Tineoidea</taxon>
        <taxon>Psychidae</taxon>
        <taxon>Oiketicinae</taxon>
        <taxon>Eumeta</taxon>
    </lineage>
</organism>
<sequence>MDFIIALVTISFAAPNHTEQSGGTFDPQGPSYEIDRQWESRAIKNPIHYAVDTHLYGGLRQVQLRRQLAPPRPRHVVLLEKLLLQPGELFPRERRPVPPDVRVGVVAHLLRLRAQRV</sequence>
<gene>
    <name evidence="1" type="ORF">EVAR_89020_1</name>
</gene>
<name>A0A4C1XC46_EUMVA</name>
<comment type="caution">
    <text evidence="1">The sequence shown here is derived from an EMBL/GenBank/DDBJ whole genome shotgun (WGS) entry which is preliminary data.</text>
</comment>
<dbReference type="EMBL" id="BGZK01000774">
    <property type="protein sequence ID" value="GBP59949.1"/>
    <property type="molecule type" value="Genomic_DNA"/>
</dbReference>
<evidence type="ECO:0000313" key="2">
    <source>
        <dbReference type="Proteomes" id="UP000299102"/>
    </source>
</evidence>
<dbReference type="Proteomes" id="UP000299102">
    <property type="component" value="Unassembled WGS sequence"/>
</dbReference>
<evidence type="ECO:0000313" key="1">
    <source>
        <dbReference type="EMBL" id="GBP59949.1"/>
    </source>
</evidence>
<proteinExistence type="predicted"/>